<organism evidence="10 11">
    <name type="scientific">Algoriphagus machipongonensis</name>
    <dbReference type="NCBI Taxonomy" id="388413"/>
    <lineage>
        <taxon>Bacteria</taxon>
        <taxon>Pseudomonadati</taxon>
        <taxon>Bacteroidota</taxon>
        <taxon>Cytophagia</taxon>
        <taxon>Cytophagales</taxon>
        <taxon>Cyclobacteriaceae</taxon>
        <taxon>Algoriphagus</taxon>
    </lineage>
</organism>
<sequence>MKEDLTASLYLENQLCFPLYAASRLTTKVYAPYLEKMDITYPQYLVLLVLWQHQEQSVKEIGERLFLESNTLTPLLKRLEQKKLIKRARSKSDERTVLITLTNEGKELKNEAISIPHRIVESFQDESIDAEEVMNFQKTLFKLLGILSEKSSH</sequence>
<comment type="similarity">
    <text evidence="6">Belongs to the SarZ family.</text>
</comment>
<dbReference type="SUPFAM" id="SSF46785">
    <property type="entry name" value="Winged helix' DNA-binding domain"/>
    <property type="match status" value="1"/>
</dbReference>
<evidence type="ECO:0000259" key="9">
    <source>
        <dbReference type="PROSITE" id="PS50995"/>
    </source>
</evidence>
<dbReference type="Pfam" id="PF22381">
    <property type="entry name" value="Staph_reg_Sar_Rot"/>
    <property type="match status" value="1"/>
</dbReference>
<evidence type="ECO:0000313" key="11">
    <source>
        <dbReference type="Proteomes" id="UP000003919"/>
    </source>
</evidence>
<dbReference type="Gene3D" id="1.10.10.10">
    <property type="entry name" value="Winged helix-like DNA-binding domain superfamily/Winged helix DNA-binding domain"/>
    <property type="match status" value="1"/>
</dbReference>
<gene>
    <name evidence="10" type="ORF">ALPR1_05650</name>
</gene>
<evidence type="ECO:0000313" key="10">
    <source>
        <dbReference type="EMBL" id="EAZ80382.1"/>
    </source>
</evidence>
<protein>
    <recommendedName>
        <fullName evidence="7">HTH-type transcriptional regulator SarZ</fullName>
    </recommendedName>
    <alternativeName>
        <fullName evidence="8">Staphylococcal accessory regulator Z</fullName>
    </alternativeName>
</protein>
<dbReference type="SMART" id="SM00347">
    <property type="entry name" value="HTH_MARR"/>
    <property type="match status" value="1"/>
</dbReference>
<dbReference type="PRINTS" id="PR00598">
    <property type="entry name" value="HTHMARR"/>
</dbReference>
<keyword evidence="3" id="KW-0805">Transcription regulation</keyword>
<dbReference type="STRING" id="388413.ALPR1_05650"/>
<dbReference type="InterPro" id="IPR036388">
    <property type="entry name" value="WH-like_DNA-bd_sf"/>
</dbReference>
<dbReference type="PROSITE" id="PS50995">
    <property type="entry name" value="HTH_MARR_2"/>
    <property type="match status" value="1"/>
</dbReference>
<comment type="caution">
    <text evidence="10">The sequence shown here is derived from an EMBL/GenBank/DDBJ whole genome shotgun (WGS) entry which is preliminary data.</text>
</comment>
<dbReference type="OrthoDB" id="9806864at2"/>
<keyword evidence="5" id="KW-0804">Transcription</keyword>
<accession>A3HYP6</accession>
<evidence type="ECO:0000256" key="3">
    <source>
        <dbReference type="ARBA" id="ARBA00023015"/>
    </source>
</evidence>
<dbReference type="EMBL" id="AAXU02000001">
    <property type="protein sequence ID" value="EAZ80382.1"/>
    <property type="molecule type" value="Genomic_DNA"/>
</dbReference>
<evidence type="ECO:0000256" key="4">
    <source>
        <dbReference type="ARBA" id="ARBA00023125"/>
    </source>
</evidence>
<dbReference type="AlphaFoldDB" id="A3HYP6"/>
<keyword evidence="2" id="KW-0963">Cytoplasm</keyword>
<dbReference type="FunFam" id="1.10.10.10:FF:000163">
    <property type="entry name" value="MarR family transcriptional regulator"/>
    <property type="match status" value="1"/>
</dbReference>
<evidence type="ECO:0000256" key="6">
    <source>
        <dbReference type="ARBA" id="ARBA00046337"/>
    </source>
</evidence>
<dbReference type="eggNOG" id="COG1846">
    <property type="taxonomic scope" value="Bacteria"/>
</dbReference>
<evidence type="ECO:0000256" key="2">
    <source>
        <dbReference type="ARBA" id="ARBA00022490"/>
    </source>
</evidence>
<dbReference type="InterPro" id="IPR036390">
    <property type="entry name" value="WH_DNA-bd_sf"/>
</dbReference>
<evidence type="ECO:0000256" key="1">
    <source>
        <dbReference type="ARBA" id="ARBA00004496"/>
    </source>
</evidence>
<dbReference type="HOGENOM" id="CLU_083287_3_2_10"/>
<evidence type="ECO:0000256" key="5">
    <source>
        <dbReference type="ARBA" id="ARBA00023163"/>
    </source>
</evidence>
<dbReference type="PANTHER" id="PTHR42756:SF1">
    <property type="entry name" value="TRANSCRIPTIONAL REPRESSOR OF EMRAB OPERON"/>
    <property type="match status" value="1"/>
</dbReference>
<evidence type="ECO:0000256" key="7">
    <source>
        <dbReference type="ARBA" id="ARBA00047188"/>
    </source>
</evidence>
<dbReference type="Proteomes" id="UP000003919">
    <property type="component" value="Unassembled WGS sequence"/>
</dbReference>
<evidence type="ECO:0000256" key="8">
    <source>
        <dbReference type="ARBA" id="ARBA00047207"/>
    </source>
</evidence>
<dbReference type="GO" id="GO:0005737">
    <property type="term" value="C:cytoplasm"/>
    <property type="evidence" value="ECO:0007669"/>
    <property type="project" value="UniProtKB-SubCell"/>
</dbReference>
<dbReference type="InterPro" id="IPR055166">
    <property type="entry name" value="Transc_reg_Sar_Rot_HTH"/>
</dbReference>
<name>A3HYP6_9BACT</name>
<proteinExistence type="inferred from homology"/>
<dbReference type="PANTHER" id="PTHR42756">
    <property type="entry name" value="TRANSCRIPTIONAL REGULATOR, MARR"/>
    <property type="match status" value="1"/>
</dbReference>
<dbReference type="InterPro" id="IPR000835">
    <property type="entry name" value="HTH_MarR-typ"/>
</dbReference>
<dbReference type="GO" id="GO:0003677">
    <property type="term" value="F:DNA binding"/>
    <property type="evidence" value="ECO:0007669"/>
    <property type="project" value="UniProtKB-KW"/>
</dbReference>
<keyword evidence="11" id="KW-1185">Reference proteome</keyword>
<comment type="subcellular location">
    <subcellularLocation>
        <location evidence="1">Cytoplasm</location>
    </subcellularLocation>
</comment>
<dbReference type="RefSeq" id="WP_008199002.1">
    <property type="nucleotide sequence ID" value="NZ_CM001023.1"/>
</dbReference>
<keyword evidence="4" id="KW-0238">DNA-binding</keyword>
<reference evidence="10 11" key="1">
    <citation type="journal article" date="2011" name="J. Bacteriol.">
        <title>Complete genome sequence of Algoriphagus sp. PR1, bacterial prey of a colony-forming choanoflagellate.</title>
        <authorList>
            <person name="Alegado R.A."/>
            <person name="Ferriera S."/>
            <person name="Nusbaum C."/>
            <person name="Young S.K."/>
            <person name="Zeng Q."/>
            <person name="Imamovic A."/>
            <person name="Fairclough S.R."/>
            <person name="King N."/>
        </authorList>
    </citation>
    <scope>NUCLEOTIDE SEQUENCE [LARGE SCALE GENOMIC DNA]</scope>
    <source>
        <strain evidence="10 11">PR1</strain>
    </source>
</reference>
<dbReference type="GO" id="GO:0003700">
    <property type="term" value="F:DNA-binding transcription factor activity"/>
    <property type="evidence" value="ECO:0007669"/>
    <property type="project" value="InterPro"/>
</dbReference>
<feature type="domain" description="HTH marR-type" evidence="9">
    <location>
        <begin position="12"/>
        <end position="145"/>
    </location>
</feature>